<keyword evidence="2" id="KW-1185">Reference proteome</keyword>
<dbReference type="KEGG" id="fcy:FRACYDRAFT_242004"/>
<accession>A0A1E7F686</accession>
<dbReference type="EMBL" id="KV784361">
    <property type="protein sequence ID" value="OEU13660.1"/>
    <property type="molecule type" value="Genomic_DNA"/>
</dbReference>
<sequence>MVMLIQWSVELVTRIEIIPRLENHLIDDCFYQDDEIGEMRHTAFMVECGLEEDPPDGPDVDPIPWGDMLLLKIQQEQEQNRINEDDSALDAWNQYIKKLKAEEEIRIPKCASSPKLQHVSYKQYAPVA</sequence>
<evidence type="ECO:0000313" key="1">
    <source>
        <dbReference type="EMBL" id="OEU13660.1"/>
    </source>
</evidence>
<gene>
    <name evidence="1" type="ORF">FRACYDRAFT_242004</name>
</gene>
<dbReference type="OrthoDB" id="55750at2759"/>
<name>A0A1E7F686_9STRA</name>
<proteinExistence type="predicted"/>
<organism evidence="1 2">
    <name type="scientific">Fragilariopsis cylindrus CCMP1102</name>
    <dbReference type="NCBI Taxonomy" id="635003"/>
    <lineage>
        <taxon>Eukaryota</taxon>
        <taxon>Sar</taxon>
        <taxon>Stramenopiles</taxon>
        <taxon>Ochrophyta</taxon>
        <taxon>Bacillariophyta</taxon>
        <taxon>Bacillariophyceae</taxon>
        <taxon>Bacillariophycidae</taxon>
        <taxon>Bacillariales</taxon>
        <taxon>Bacillariaceae</taxon>
        <taxon>Fragilariopsis</taxon>
    </lineage>
</organism>
<dbReference type="Proteomes" id="UP000095751">
    <property type="component" value="Unassembled WGS sequence"/>
</dbReference>
<protein>
    <submittedName>
        <fullName evidence="1">Uncharacterized protein</fullName>
    </submittedName>
</protein>
<reference evidence="1 2" key="1">
    <citation type="submission" date="2016-09" db="EMBL/GenBank/DDBJ databases">
        <title>Extensive genetic diversity and differential bi-allelic expression allows diatom success in the polar Southern Ocean.</title>
        <authorList>
            <consortium name="DOE Joint Genome Institute"/>
            <person name="Mock T."/>
            <person name="Otillar R.P."/>
            <person name="Strauss J."/>
            <person name="Dupont C."/>
            <person name="Frickenhaus S."/>
            <person name="Maumus F."/>
            <person name="Mcmullan M."/>
            <person name="Sanges R."/>
            <person name="Schmutz J."/>
            <person name="Toseland A."/>
            <person name="Valas R."/>
            <person name="Veluchamy A."/>
            <person name="Ward B.J."/>
            <person name="Allen A."/>
            <person name="Barry K."/>
            <person name="Falciatore A."/>
            <person name="Ferrante M."/>
            <person name="Fortunato A.E."/>
            <person name="Gloeckner G."/>
            <person name="Gruber A."/>
            <person name="Hipkin R."/>
            <person name="Janech M."/>
            <person name="Kroth P."/>
            <person name="Leese F."/>
            <person name="Lindquist E."/>
            <person name="Lyon B.R."/>
            <person name="Martin J."/>
            <person name="Mayer C."/>
            <person name="Parker M."/>
            <person name="Quesneville H."/>
            <person name="Raymond J."/>
            <person name="Uhlig C."/>
            <person name="Valentin K.U."/>
            <person name="Worden A.Z."/>
            <person name="Armbrust E.V."/>
            <person name="Bowler C."/>
            <person name="Green B."/>
            <person name="Moulton V."/>
            <person name="Van Oosterhout C."/>
            <person name="Grigoriev I."/>
        </authorList>
    </citation>
    <scope>NUCLEOTIDE SEQUENCE [LARGE SCALE GENOMIC DNA]</scope>
    <source>
        <strain evidence="1 2">CCMP1102</strain>
    </source>
</reference>
<dbReference type="InParanoid" id="A0A1E7F686"/>
<dbReference type="AlphaFoldDB" id="A0A1E7F686"/>
<evidence type="ECO:0000313" key="2">
    <source>
        <dbReference type="Proteomes" id="UP000095751"/>
    </source>
</evidence>